<keyword evidence="5" id="KW-1133">Transmembrane helix</keyword>
<evidence type="ECO:0000313" key="7">
    <source>
        <dbReference type="EMBL" id="WPB07921.1"/>
    </source>
</evidence>
<organism evidence="7 8">
    <name type="scientific">Cercospora beticola</name>
    <name type="common">Sugarbeet leaf spot fungus</name>
    <dbReference type="NCBI Taxonomy" id="122368"/>
    <lineage>
        <taxon>Eukaryota</taxon>
        <taxon>Fungi</taxon>
        <taxon>Dikarya</taxon>
        <taxon>Ascomycota</taxon>
        <taxon>Pezizomycotina</taxon>
        <taxon>Dothideomycetes</taxon>
        <taxon>Dothideomycetidae</taxon>
        <taxon>Mycosphaerellales</taxon>
        <taxon>Mycosphaerellaceae</taxon>
        <taxon>Cercospora</taxon>
    </lineage>
</organism>
<sequence length="346" mass="38971">MSREGLIAFVFGHIVLLVFDFPRISWPATNAKSGTIIVLFFAILLSIWQISIHAWRKFRRIESEKAERQIGLGQDFTSTLFSPKASDIDPNQECPLCKQKFSDPDERPTPLSLSCGHVYCEACIEKHIVNSPQVRRCPLCQVEIQPKSLRLQVASFQMAFADTVWSTAILLDLYTLVWSITAAVMTLLVRSDSIFLLSGKTDMVQANLIPGLWLASCNAGLGLLTWSAHWCTTWVATLWKLERCGIIWTIQRCVQPLFHLALAYLLFRDTVAHTLRTVELRSPLEGHALTVMHEMVSHEMVVFVATAAQRLGCIAIVLSLWNESKFIAAFPMASQSWVRLAIDILL</sequence>
<feature type="domain" description="RING-type" evidence="6">
    <location>
        <begin position="94"/>
        <end position="141"/>
    </location>
</feature>
<keyword evidence="1" id="KW-0479">Metal-binding</keyword>
<protein>
    <recommendedName>
        <fullName evidence="6">RING-type domain-containing protein</fullName>
    </recommendedName>
</protein>
<dbReference type="RefSeq" id="XP_065459640.1">
    <property type="nucleotide sequence ID" value="XM_065603568.1"/>
</dbReference>
<dbReference type="InterPro" id="IPR001841">
    <property type="entry name" value="Znf_RING"/>
</dbReference>
<dbReference type="Pfam" id="PF13639">
    <property type="entry name" value="zf-RING_2"/>
    <property type="match status" value="1"/>
</dbReference>
<accession>A0ABZ0P887</accession>
<dbReference type="SUPFAM" id="SSF57850">
    <property type="entry name" value="RING/U-box"/>
    <property type="match status" value="1"/>
</dbReference>
<dbReference type="Proteomes" id="UP001302367">
    <property type="component" value="Chromosome 9"/>
</dbReference>
<dbReference type="GeneID" id="90644869"/>
<reference evidence="7 8" key="1">
    <citation type="submission" date="2023-09" db="EMBL/GenBank/DDBJ databases">
        <title>Complete-Gapless Cercospora beticola genome.</title>
        <authorList>
            <person name="Wyatt N.A."/>
            <person name="Spanner R.E."/>
            <person name="Bolton M.D."/>
        </authorList>
    </citation>
    <scope>NUCLEOTIDE SEQUENCE [LARGE SCALE GENOMIC DNA]</scope>
    <source>
        <strain evidence="7">Cb09-40</strain>
    </source>
</reference>
<name>A0ABZ0P887_CERBT</name>
<keyword evidence="5" id="KW-0472">Membrane</keyword>
<gene>
    <name evidence="7" type="ORF">RHO25_012585</name>
</gene>
<feature type="transmembrane region" description="Helical" evidence="5">
    <location>
        <begin position="164"/>
        <end position="188"/>
    </location>
</feature>
<feature type="transmembrane region" description="Helical" evidence="5">
    <location>
        <begin position="208"/>
        <end position="226"/>
    </location>
</feature>
<evidence type="ECO:0000259" key="6">
    <source>
        <dbReference type="PROSITE" id="PS50089"/>
    </source>
</evidence>
<keyword evidence="3" id="KW-0862">Zinc</keyword>
<dbReference type="Gene3D" id="3.30.40.10">
    <property type="entry name" value="Zinc/RING finger domain, C3HC4 (zinc finger)"/>
    <property type="match status" value="1"/>
</dbReference>
<dbReference type="PROSITE" id="PS50089">
    <property type="entry name" value="ZF_RING_2"/>
    <property type="match status" value="1"/>
</dbReference>
<dbReference type="EMBL" id="CP134192">
    <property type="protein sequence ID" value="WPB07921.1"/>
    <property type="molecule type" value="Genomic_DNA"/>
</dbReference>
<evidence type="ECO:0000256" key="3">
    <source>
        <dbReference type="ARBA" id="ARBA00022833"/>
    </source>
</evidence>
<proteinExistence type="predicted"/>
<feature type="transmembrane region" description="Helical" evidence="5">
    <location>
        <begin position="300"/>
        <end position="321"/>
    </location>
</feature>
<feature type="transmembrane region" description="Helical" evidence="5">
    <location>
        <begin position="246"/>
        <end position="267"/>
    </location>
</feature>
<dbReference type="SMART" id="SM00184">
    <property type="entry name" value="RING"/>
    <property type="match status" value="1"/>
</dbReference>
<dbReference type="PROSITE" id="PS00518">
    <property type="entry name" value="ZF_RING_1"/>
    <property type="match status" value="1"/>
</dbReference>
<evidence type="ECO:0000256" key="5">
    <source>
        <dbReference type="SAM" id="Phobius"/>
    </source>
</evidence>
<feature type="transmembrane region" description="Helical" evidence="5">
    <location>
        <begin position="37"/>
        <end position="55"/>
    </location>
</feature>
<keyword evidence="2 4" id="KW-0863">Zinc-finger</keyword>
<evidence type="ECO:0000313" key="8">
    <source>
        <dbReference type="Proteomes" id="UP001302367"/>
    </source>
</evidence>
<evidence type="ECO:0000256" key="4">
    <source>
        <dbReference type="PROSITE-ProRule" id="PRU00175"/>
    </source>
</evidence>
<dbReference type="InterPro" id="IPR013083">
    <property type="entry name" value="Znf_RING/FYVE/PHD"/>
</dbReference>
<evidence type="ECO:0000256" key="2">
    <source>
        <dbReference type="ARBA" id="ARBA00022771"/>
    </source>
</evidence>
<dbReference type="InterPro" id="IPR017907">
    <property type="entry name" value="Znf_RING_CS"/>
</dbReference>
<keyword evidence="5" id="KW-0812">Transmembrane</keyword>
<keyword evidence="8" id="KW-1185">Reference proteome</keyword>
<evidence type="ECO:0000256" key="1">
    <source>
        <dbReference type="ARBA" id="ARBA00022723"/>
    </source>
</evidence>